<proteinExistence type="predicted"/>
<dbReference type="EMBL" id="AP023355">
    <property type="protein sequence ID" value="BCJ39306.1"/>
    <property type="molecule type" value="Genomic_DNA"/>
</dbReference>
<protein>
    <submittedName>
        <fullName evidence="2">Uncharacterized protein</fullName>
    </submittedName>
</protein>
<dbReference type="Proteomes" id="UP000611640">
    <property type="component" value="Chromosome"/>
</dbReference>
<reference evidence="2 3" key="1">
    <citation type="submission" date="2020-08" db="EMBL/GenBank/DDBJ databases">
        <title>Whole genome shotgun sequence of Actinocatenispora thailandica NBRC 105041.</title>
        <authorList>
            <person name="Komaki H."/>
            <person name="Tamura T."/>
        </authorList>
    </citation>
    <scope>NUCLEOTIDE SEQUENCE [LARGE SCALE GENOMIC DNA]</scope>
    <source>
        <strain evidence="2 3">NBRC 105041</strain>
    </source>
</reference>
<gene>
    <name evidence="2" type="ORF">Athai_68090</name>
</gene>
<dbReference type="AlphaFoldDB" id="A0A7R7I149"/>
<organism evidence="2 3">
    <name type="scientific">Actinocatenispora thailandica</name>
    <dbReference type="NCBI Taxonomy" id="227318"/>
    <lineage>
        <taxon>Bacteria</taxon>
        <taxon>Bacillati</taxon>
        <taxon>Actinomycetota</taxon>
        <taxon>Actinomycetes</taxon>
        <taxon>Micromonosporales</taxon>
        <taxon>Micromonosporaceae</taxon>
        <taxon>Actinocatenispora</taxon>
    </lineage>
</organism>
<keyword evidence="3" id="KW-1185">Reference proteome</keyword>
<evidence type="ECO:0000313" key="2">
    <source>
        <dbReference type="EMBL" id="BCJ39306.1"/>
    </source>
</evidence>
<sequence>MRHSVTGLVISCSPCSERRREGRDGAVAVRYDTALPRPAGVAALILSRSARNLPVRREGGCGGGHGGQPDADTEGAAMCQGCRKINKVYSAGRTRETGRNRAPCGGRRSVRGGSAGGCGPRGENASVACFAISDRLWCFDAPSHTRSDPGRRTADRVWREQPVRE</sequence>
<dbReference type="KEGG" id="atl:Athai_68090"/>
<name>A0A7R7I149_9ACTN</name>
<feature type="region of interest" description="Disordered" evidence="1">
    <location>
        <begin position="142"/>
        <end position="165"/>
    </location>
</feature>
<accession>A0A7R7I149</accession>
<feature type="compositionally biased region" description="Basic and acidic residues" evidence="1">
    <location>
        <begin position="143"/>
        <end position="165"/>
    </location>
</feature>
<evidence type="ECO:0000256" key="1">
    <source>
        <dbReference type="SAM" id="MobiDB-lite"/>
    </source>
</evidence>
<evidence type="ECO:0000313" key="3">
    <source>
        <dbReference type="Proteomes" id="UP000611640"/>
    </source>
</evidence>
<feature type="region of interest" description="Disordered" evidence="1">
    <location>
        <begin position="97"/>
        <end position="117"/>
    </location>
</feature>